<evidence type="ECO:0000313" key="13">
    <source>
        <dbReference type="Ensembl" id="ENSACOP00000025468.1"/>
    </source>
</evidence>
<dbReference type="InterPro" id="IPR000299">
    <property type="entry name" value="FERM_domain"/>
</dbReference>
<evidence type="ECO:0000256" key="6">
    <source>
        <dbReference type="ARBA" id="ARBA00022553"/>
    </source>
</evidence>
<evidence type="ECO:0000313" key="14">
    <source>
        <dbReference type="Proteomes" id="UP000694522"/>
    </source>
</evidence>
<evidence type="ECO:0000256" key="5">
    <source>
        <dbReference type="ARBA" id="ARBA00022490"/>
    </source>
</evidence>
<dbReference type="CDD" id="cd14473">
    <property type="entry name" value="FERM_B-lobe"/>
    <property type="match status" value="1"/>
</dbReference>
<dbReference type="CDD" id="cd17200">
    <property type="entry name" value="FERM_F1_FRMD4B"/>
    <property type="match status" value="1"/>
</dbReference>
<accession>A0A8B9GJU1</accession>
<evidence type="ECO:0000256" key="10">
    <source>
        <dbReference type="SAM" id="Coils"/>
    </source>
</evidence>
<dbReference type="FunFam" id="3.10.20.90:FF:000019">
    <property type="entry name" value="FERM domain containing 4A"/>
    <property type="match status" value="1"/>
</dbReference>
<protein>
    <submittedName>
        <fullName evidence="13">FERM domain containing 4B</fullName>
    </submittedName>
</protein>
<keyword evidence="9" id="KW-0206">Cytoskeleton</keyword>
<proteinExistence type="predicted"/>
<dbReference type="SMART" id="SM00295">
    <property type="entry name" value="B41"/>
    <property type="match status" value="1"/>
</dbReference>
<dbReference type="InterPro" id="IPR029071">
    <property type="entry name" value="Ubiquitin-like_domsf"/>
</dbReference>
<feature type="region of interest" description="Disordered" evidence="11">
    <location>
        <begin position="1002"/>
        <end position="1023"/>
    </location>
</feature>
<evidence type="ECO:0000256" key="2">
    <source>
        <dbReference type="ARBA" id="ARBA00004435"/>
    </source>
</evidence>
<dbReference type="InterPro" id="IPR041785">
    <property type="entry name" value="FRMD4A/B_FERM_C"/>
</dbReference>
<dbReference type="Pfam" id="PF09379">
    <property type="entry name" value="FERM_N"/>
    <property type="match status" value="1"/>
</dbReference>
<dbReference type="FunFam" id="2.30.29.30:FF:000022">
    <property type="entry name" value="Putative FERM domain-containing protein 4A"/>
    <property type="match status" value="1"/>
</dbReference>
<dbReference type="InterPro" id="IPR035963">
    <property type="entry name" value="FERM_2"/>
</dbReference>
<dbReference type="InterPro" id="IPR019748">
    <property type="entry name" value="FERM_central"/>
</dbReference>
<keyword evidence="4" id="KW-0796">Tight junction</keyword>
<dbReference type="Ensembl" id="ENSACOT00000026334.1">
    <property type="protein sequence ID" value="ENSACOP00000025468.1"/>
    <property type="gene ID" value="ENSACOG00000017055.1"/>
</dbReference>
<evidence type="ECO:0000256" key="4">
    <source>
        <dbReference type="ARBA" id="ARBA00022427"/>
    </source>
</evidence>
<dbReference type="Gene3D" id="1.20.80.10">
    <property type="match status" value="1"/>
</dbReference>
<dbReference type="SUPFAM" id="SSF47031">
    <property type="entry name" value="Second domain of FERM"/>
    <property type="match status" value="1"/>
</dbReference>
<dbReference type="AlphaFoldDB" id="A0A8B9GJU1"/>
<dbReference type="InterPro" id="IPR021774">
    <property type="entry name" value="CUPID"/>
</dbReference>
<dbReference type="InterPro" id="IPR014352">
    <property type="entry name" value="FERM/acyl-CoA-bd_prot_sf"/>
</dbReference>
<comment type="subcellular location">
    <subcellularLocation>
        <location evidence="3">Cell junction</location>
        <location evidence="3">Adherens junction</location>
    </subcellularLocation>
    <subcellularLocation>
        <location evidence="2">Cell junction</location>
        <location evidence="2">Tight junction</location>
    </subcellularLocation>
    <subcellularLocation>
        <location evidence="1">Cytoplasm</location>
        <location evidence="1">Cytoskeleton</location>
    </subcellularLocation>
</comment>
<feature type="compositionally biased region" description="Polar residues" evidence="11">
    <location>
        <begin position="774"/>
        <end position="786"/>
    </location>
</feature>
<evidence type="ECO:0000256" key="7">
    <source>
        <dbReference type="ARBA" id="ARBA00022949"/>
    </source>
</evidence>
<dbReference type="CDD" id="cd13191">
    <property type="entry name" value="FERM_C_FRMD4A_FRMD4B"/>
    <property type="match status" value="1"/>
</dbReference>
<dbReference type="GO" id="GO:0090162">
    <property type="term" value="P:establishment of epithelial cell polarity"/>
    <property type="evidence" value="ECO:0007669"/>
    <property type="project" value="InterPro"/>
</dbReference>
<keyword evidence="7" id="KW-0965">Cell junction</keyword>
<dbReference type="InterPro" id="IPR011993">
    <property type="entry name" value="PH-like_dom_sf"/>
</dbReference>
<feature type="compositionally biased region" description="Polar residues" evidence="11">
    <location>
        <begin position="719"/>
        <end position="737"/>
    </location>
</feature>
<dbReference type="PROSITE" id="PS00661">
    <property type="entry name" value="FERM_2"/>
    <property type="match status" value="1"/>
</dbReference>
<dbReference type="SUPFAM" id="SSF50729">
    <property type="entry name" value="PH domain-like"/>
    <property type="match status" value="1"/>
</dbReference>
<evidence type="ECO:0000256" key="3">
    <source>
        <dbReference type="ARBA" id="ARBA00004536"/>
    </source>
</evidence>
<keyword evidence="6" id="KW-0597">Phosphoprotein</keyword>
<dbReference type="Pfam" id="PF09380">
    <property type="entry name" value="FERM_C"/>
    <property type="match status" value="1"/>
</dbReference>
<feature type="domain" description="FERM" evidence="12">
    <location>
        <begin position="58"/>
        <end position="363"/>
    </location>
</feature>
<evidence type="ECO:0000256" key="8">
    <source>
        <dbReference type="ARBA" id="ARBA00023054"/>
    </source>
</evidence>
<dbReference type="Gene3D" id="2.30.29.30">
    <property type="entry name" value="Pleckstrin-homology domain (PH domain)/Phosphotyrosine-binding domain (PTB)"/>
    <property type="match status" value="1"/>
</dbReference>
<feature type="compositionally biased region" description="Polar residues" evidence="11">
    <location>
        <begin position="668"/>
        <end position="684"/>
    </location>
</feature>
<evidence type="ECO:0000256" key="9">
    <source>
        <dbReference type="ARBA" id="ARBA00023212"/>
    </source>
</evidence>
<dbReference type="Pfam" id="PF11819">
    <property type="entry name" value="CUPID"/>
    <property type="match status" value="1"/>
</dbReference>
<evidence type="ECO:0000259" key="12">
    <source>
        <dbReference type="PROSITE" id="PS50057"/>
    </source>
</evidence>
<reference evidence="13" key="1">
    <citation type="submission" date="2025-08" db="UniProtKB">
        <authorList>
            <consortium name="Ensembl"/>
        </authorList>
    </citation>
    <scope>IDENTIFICATION</scope>
</reference>
<feature type="region of interest" description="Disordered" evidence="11">
    <location>
        <begin position="753"/>
        <end position="789"/>
    </location>
</feature>
<organism evidence="13 14">
    <name type="scientific">Amazona collaria</name>
    <name type="common">yellow-billed parrot</name>
    <dbReference type="NCBI Taxonomy" id="241587"/>
    <lineage>
        <taxon>Eukaryota</taxon>
        <taxon>Metazoa</taxon>
        <taxon>Chordata</taxon>
        <taxon>Craniata</taxon>
        <taxon>Vertebrata</taxon>
        <taxon>Euteleostomi</taxon>
        <taxon>Archelosauria</taxon>
        <taxon>Archosauria</taxon>
        <taxon>Dinosauria</taxon>
        <taxon>Saurischia</taxon>
        <taxon>Theropoda</taxon>
        <taxon>Coelurosauria</taxon>
        <taxon>Aves</taxon>
        <taxon>Neognathae</taxon>
        <taxon>Neoaves</taxon>
        <taxon>Telluraves</taxon>
        <taxon>Australaves</taxon>
        <taxon>Psittaciformes</taxon>
        <taxon>Psittacidae</taxon>
        <taxon>Amazona</taxon>
    </lineage>
</organism>
<feature type="coiled-coil region" evidence="10">
    <location>
        <begin position="422"/>
        <end position="453"/>
    </location>
</feature>
<dbReference type="Proteomes" id="UP000694522">
    <property type="component" value="Unplaced"/>
</dbReference>
<evidence type="ECO:0000256" key="1">
    <source>
        <dbReference type="ARBA" id="ARBA00004245"/>
    </source>
</evidence>
<feature type="region of interest" description="Disordered" evidence="11">
    <location>
        <begin position="644"/>
        <end position="737"/>
    </location>
</feature>
<dbReference type="InterPro" id="IPR019747">
    <property type="entry name" value="FERM_CS"/>
</dbReference>
<evidence type="ECO:0000256" key="11">
    <source>
        <dbReference type="SAM" id="MobiDB-lite"/>
    </source>
</evidence>
<dbReference type="GO" id="GO:0005923">
    <property type="term" value="C:bicellular tight junction"/>
    <property type="evidence" value="ECO:0007669"/>
    <property type="project" value="UniProtKB-SubCell"/>
</dbReference>
<dbReference type="SMART" id="SM01196">
    <property type="entry name" value="FERM_C"/>
    <property type="match status" value="1"/>
</dbReference>
<keyword evidence="5" id="KW-0963">Cytoplasm</keyword>
<dbReference type="InterPro" id="IPR018980">
    <property type="entry name" value="FERM_PH-like_C"/>
</dbReference>
<sequence length="1037" mass="117503">MASVFMCGMEDLLFGGSRFVWAATVAALRRYAGRLRACRQTLRAWCGLRDVYQMTEGRHCQVHLLDDRNLELLVQPKLLSRELLDLVASHFNLKEKEYFGITFIDDTGQSVWLQMDHRVLDHDLPKKPGPATLYFAVRFYIESISFLKDKTTVELFFLNAKSCVHQGQIEVESGTVFKLAALVLQVSVTLPFFGFSDENTRKDLKTLPVFPTRTLQEHPSLAYCEDRVIEHYRQIKGLTRGQAIVQYMKVVEALPTYGVHYYGVKDKQGIPWWLGISYKGIGQYDLQDKVKPRKLFQWKQLENLYFREKKFAVEVHDPRRISVSRRTFGQSGLVVQTWYANTSLIKSIWVMAISQHQFYLDRKQSKAKIPSARSLDDIAMDLTDMGTPKVSKLVTLEAKNQLIMASNGSLISSGSQDSEVSEEQKKEKITELKKKEKLLQEELLQKVEELKKICLREAELTGKMPKEYPLSAGEEPPQVRRRVGTAFKLDDNLLPSEQDPALQDLESNFIIQQKLVEAAKKLATEPDLCKNVKKKRKQEYADAVKKLQEIENSINEYRIKCGKKPTQKSTLTLADDIIPSESSSLSDTTTYDDVSESLPVAAQRPSSAQLSPRLPPPKSLGVERIHLRKSSINEQLLEARHSRDLLSTHSSPYRTLDRPPQPHGGRSMPTTPVLTHNAYSSSHLQPDVSPHHCRQRSGSLESQTHLLSKSPAEKAAFTLSKSQRSSSTEILDDGSSYTSQSSAEYYCVTPTPKPYYTTQTLDNRTRGRRRSKKQNISAANSGSMPNLTHKEVRNGVYHKSQEQPSSSYYISGYSPYTESDVYYNGGYVYESDTEGQYSVNPSYRSSAHYGYDHYREFRSYHEDEVDRVPHNPYATLRLPRKQVAKTEHITKNIHKALVAEHLRGWYQRASSQKEQGHSLQAGFESDRGSQRSLGFAGLQVPCSPSSRVSSFSSGSSANTAGNWRNPLALGLSDYDTLSHSSYASCYGNVYGNLPLQSRAYAETSQLGGEEESQLEEDLHSNEQRLFWHEDSKPGTLV</sequence>
<dbReference type="SUPFAM" id="SSF54236">
    <property type="entry name" value="Ubiquitin-like"/>
    <property type="match status" value="1"/>
</dbReference>
<reference evidence="13" key="2">
    <citation type="submission" date="2025-09" db="UniProtKB">
        <authorList>
            <consortium name="Ensembl"/>
        </authorList>
    </citation>
    <scope>IDENTIFICATION</scope>
</reference>
<feature type="coiled-coil region" evidence="10">
    <location>
        <begin position="533"/>
        <end position="560"/>
    </location>
</feature>
<dbReference type="InterPro" id="IPR019749">
    <property type="entry name" value="Band_41_domain"/>
</dbReference>
<dbReference type="Pfam" id="PF00373">
    <property type="entry name" value="FERM_M"/>
    <property type="match status" value="1"/>
</dbReference>
<keyword evidence="14" id="KW-1185">Reference proteome</keyword>
<dbReference type="PANTHER" id="PTHR46079">
    <property type="entry name" value="FERM DOMAIN-CONTAINING PROTEIN 4"/>
    <property type="match status" value="1"/>
</dbReference>
<dbReference type="GO" id="GO:0005912">
    <property type="term" value="C:adherens junction"/>
    <property type="evidence" value="ECO:0007669"/>
    <property type="project" value="UniProtKB-SubCell"/>
</dbReference>
<dbReference type="FunFam" id="1.20.80.10:FF:000008">
    <property type="entry name" value="FERM domain containing 4A"/>
    <property type="match status" value="1"/>
</dbReference>
<name>A0A8B9GJU1_9PSIT</name>
<keyword evidence="8 10" id="KW-0175">Coiled coil</keyword>
<feature type="region of interest" description="Disordered" evidence="11">
    <location>
        <begin position="600"/>
        <end position="622"/>
    </location>
</feature>
<feature type="compositionally biased region" description="Polar residues" evidence="11">
    <location>
        <begin position="696"/>
        <end position="707"/>
    </location>
</feature>
<dbReference type="PANTHER" id="PTHR46079:SF1">
    <property type="entry name" value="FERM DOMAIN-CONTAINING PROTEIN 4B"/>
    <property type="match status" value="1"/>
</dbReference>
<dbReference type="InterPro" id="IPR018979">
    <property type="entry name" value="FERM_N"/>
</dbReference>
<dbReference type="GO" id="GO:0005856">
    <property type="term" value="C:cytoskeleton"/>
    <property type="evidence" value="ECO:0007669"/>
    <property type="project" value="UniProtKB-SubCell"/>
</dbReference>
<dbReference type="Gene3D" id="3.10.20.90">
    <property type="entry name" value="Phosphatidylinositol 3-kinase Catalytic Subunit, Chain A, domain 1"/>
    <property type="match status" value="1"/>
</dbReference>
<dbReference type="InterPro" id="IPR047176">
    <property type="entry name" value="FRMD4A/B"/>
</dbReference>
<dbReference type="PROSITE" id="PS50057">
    <property type="entry name" value="FERM_3"/>
    <property type="match status" value="1"/>
</dbReference>